<feature type="transmembrane region" description="Helical" evidence="1">
    <location>
        <begin position="6"/>
        <end position="23"/>
    </location>
</feature>
<reference evidence="2 3" key="1">
    <citation type="submission" date="2018-05" db="EMBL/GenBank/DDBJ databases">
        <title>Complete genome sequence of Megasphaera sp. AJH120T, isolated from the ceca of a chicken.</title>
        <authorList>
            <person name="Maki J."/>
            <person name="Looft T."/>
        </authorList>
    </citation>
    <scope>NUCLEOTIDE SEQUENCE [LARGE SCALE GENOMIC DNA]</scope>
    <source>
        <strain evidence="2 3">AJH120</strain>
    </source>
</reference>
<evidence type="ECO:0000313" key="2">
    <source>
        <dbReference type="EMBL" id="AXL21083.1"/>
    </source>
</evidence>
<feature type="transmembrane region" description="Helical" evidence="1">
    <location>
        <begin position="271"/>
        <end position="289"/>
    </location>
</feature>
<proteinExistence type="predicted"/>
<name>A0A346AYZ0_9FIRM</name>
<feature type="transmembrane region" description="Helical" evidence="1">
    <location>
        <begin position="130"/>
        <end position="149"/>
    </location>
</feature>
<feature type="transmembrane region" description="Helical" evidence="1">
    <location>
        <begin position="81"/>
        <end position="109"/>
    </location>
</feature>
<evidence type="ECO:0000313" key="3">
    <source>
        <dbReference type="Proteomes" id="UP000254337"/>
    </source>
</evidence>
<keyword evidence="3" id="KW-1185">Reference proteome</keyword>
<dbReference type="OrthoDB" id="1631889at2"/>
<dbReference type="EMBL" id="CP029462">
    <property type="protein sequence ID" value="AXL21083.1"/>
    <property type="molecule type" value="Genomic_DNA"/>
</dbReference>
<accession>A0A346AYZ0</accession>
<dbReference type="RefSeq" id="WP_107196196.1">
    <property type="nucleotide sequence ID" value="NZ_PSNP01000024.1"/>
</dbReference>
<feature type="transmembrane region" description="Helical" evidence="1">
    <location>
        <begin position="216"/>
        <end position="236"/>
    </location>
</feature>
<sequence>MDIFSVILPFLMYGLMSAVFARFTGINMSMYLLMIFLYMGAKPGETIVAMLLFNTFTYFTVYSQQHVMTMKTFIIFPGVKFIIPLVITLGLALLSPFLGIVFFVVVFLLEIFAKIYTSMNKKIRPTKQKLVQMSAVASVCVLVGVFVIQFIPEQYYYLVAGAAILLLTVLMWIAGDRRRLESQWDGILYASTFITGLVGIDATDWLMSMRRANQSMLARCYPIVINAASIVGLILAYGMYRYFSVGALFATIGASIGIRFFGVPEYSERGVFSRVTIALAIVAALIFLISQPQPTGILAVPVSNESGGLLHF</sequence>
<dbReference type="KEGG" id="meg:DKB62_05595"/>
<organism evidence="2 3">
    <name type="scientific">Megasphaera stantonii</name>
    <dbReference type="NCBI Taxonomy" id="2144175"/>
    <lineage>
        <taxon>Bacteria</taxon>
        <taxon>Bacillati</taxon>
        <taxon>Bacillota</taxon>
        <taxon>Negativicutes</taxon>
        <taxon>Veillonellales</taxon>
        <taxon>Veillonellaceae</taxon>
        <taxon>Megasphaera</taxon>
    </lineage>
</organism>
<keyword evidence="1" id="KW-0472">Membrane</keyword>
<protein>
    <submittedName>
        <fullName evidence="2">Uncharacterized protein</fullName>
    </submittedName>
</protein>
<evidence type="ECO:0000256" key="1">
    <source>
        <dbReference type="SAM" id="Phobius"/>
    </source>
</evidence>
<feature type="transmembrane region" description="Helical" evidence="1">
    <location>
        <begin position="155"/>
        <end position="174"/>
    </location>
</feature>
<feature type="transmembrane region" description="Helical" evidence="1">
    <location>
        <begin position="242"/>
        <end position="262"/>
    </location>
</feature>
<keyword evidence="1" id="KW-0812">Transmembrane</keyword>
<feature type="transmembrane region" description="Helical" evidence="1">
    <location>
        <begin position="35"/>
        <end position="61"/>
    </location>
</feature>
<dbReference type="Proteomes" id="UP000254337">
    <property type="component" value="Chromosome"/>
</dbReference>
<gene>
    <name evidence="2" type="ORF">DKB62_05595</name>
</gene>
<dbReference type="AlphaFoldDB" id="A0A346AYZ0"/>
<keyword evidence="1" id="KW-1133">Transmembrane helix</keyword>